<keyword evidence="2" id="KW-0732">Signal</keyword>
<dbReference type="PRINTS" id="PR00722">
    <property type="entry name" value="CHYMOTRYPSIN"/>
</dbReference>
<evidence type="ECO:0000313" key="5">
    <source>
        <dbReference type="Proteomes" id="UP000535276"/>
    </source>
</evidence>
<dbReference type="CDD" id="cd00190">
    <property type="entry name" value="Tryp_SPc"/>
    <property type="match status" value="1"/>
</dbReference>
<feature type="domain" description="Peptidase S1" evidence="3">
    <location>
        <begin position="62"/>
        <end position="320"/>
    </location>
</feature>
<keyword evidence="4" id="KW-0645">Protease</keyword>
<dbReference type="GO" id="GO:0004252">
    <property type="term" value="F:serine-type endopeptidase activity"/>
    <property type="evidence" value="ECO:0007669"/>
    <property type="project" value="InterPro"/>
</dbReference>
<protein>
    <submittedName>
        <fullName evidence="4">Secreted trypsin-like serine protease</fullName>
    </submittedName>
</protein>
<dbReference type="RefSeq" id="WP_179612370.1">
    <property type="nucleotide sequence ID" value="NZ_JACBZV010000007.1"/>
</dbReference>
<dbReference type="PROSITE" id="PS50240">
    <property type="entry name" value="TRYPSIN_DOM"/>
    <property type="match status" value="1"/>
</dbReference>
<dbReference type="InterPro" id="IPR001254">
    <property type="entry name" value="Trypsin_dom"/>
</dbReference>
<evidence type="ECO:0000313" key="4">
    <source>
        <dbReference type="EMBL" id="NYJ13038.1"/>
    </source>
</evidence>
<dbReference type="SMART" id="SM00020">
    <property type="entry name" value="Tryp_SPc"/>
    <property type="match status" value="1"/>
</dbReference>
<name>A0A7Z0E0Z8_RHILE</name>
<comment type="caution">
    <text evidence="4">The sequence shown here is derived from an EMBL/GenBank/DDBJ whole genome shotgun (WGS) entry which is preliminary data.</text>
</comment>
<dbReference type="Gene3D" id="2.40.10.10">
    <property type="entry name" value="Trypsin-like serine proteases"/>
    <property type="match status" value="1"/>
</dbReference>
<organism evidence="4 5">
    <name type="scientific">Rhizobium leguminosarum</name>
    <dbReference type="NCBI Taxonomy" id="384"/>
    <lineage>
        <taxon>Bacteria</taxon>
        <taxon>Pseudomonadati</taxon>
        <taxon>Pseudomonadota</taxon>
        <taxon>Alphaproteobacteria</taxon>
        <taxon>Hyphomicrobiales</taxon>
        <taxon>Rhizobiaceae</taxon>
        <taxon>Rhizobium/Agrobacterium group</taxon>
        <taxon>Rhizobium</taxon>
    </lineage>
</organism>
<dbReference type="InterPro" id="IPR018114">
    <property type="entry name" value="TRYPSIN_HIS"/>
</dbReference>
<feature type="signal peptide" evidence="2">
    <location>
        <begin position="1"/>
        <end position="24"/>
    </location>
</feature>
<dbReference type="InterPro" id="IPR001314">
    <property type="entry name" value="Peptidase_S1A"/>
</dbReference>
<accession>A0A7Z0E0Z8</accession>
<reference evidence="4 5" key="1">
    <citation type="submission" date="2020-07" db="EMBL/GenBank/DDBJ databases">
        <title>Genomic Encyclopedia of Type Strains, Phase IV (KMG-V): Genome sequencing to study the core and pangenomes of soil and plant-associated prokaryotes.</title>
        <authorList>
            <person name="Whitman W."/>
        </authorList>
    </citation>
    <scope>NUCLEOTIDE SEQUENCE [LARGE SCALE GENOMIC DNA]</scope>
    <source>
        <strain evidence="4 5">SEMIA 4052</strain>
    </source>
</reference>
<evidence type="ECO:0000256" key="2">
    <source>
        <dbReference type="SAM" id="SignalP"/>
    </source>
</evidence>
<dbReference type="EMBL" id="JACBZV010000007">
    <property type="protein sequence ID" value="NYJ13038.1"/>
    <property type="molecule type" value="Genomic_DNA"/>
</dbReference>
<evidence type="ECO:0000259" key="3">
    <source>
        <dbReference type="PROSITE" id="PS50240"/>
    </source>
</evidence>
<feature type="chain" id="PRO_5031152699" evidence="2">
    <location>
        <begin position="25"/>
        <end position="339"/>
    </location>
</feature>
<proteinExistence type="predicted"/>
<dbReference type="GO" id="GO:0006508">
    <property type="term" value="P:proteolysis"/>
    <property type="evidence" value="ECO:0007669"/>
    <property type="project" value="UniProtKB-KW"/>
</dbReference>
<dbReference type="FunFam" id="2.40.10.10:FF:000068">
    <property type="entry name" value="transmembrane protease serine 2"/>
    <property type="match status" value="1"/>
</dbReference>
<dbReference type="Proteomes" id="UP000535276">
    <property type="component" value="Unassembled WGS sequence"/>
</dbReference>
<dbReference type="Pfam" id="PF00089">
    <property type="entry name" value="Trypsin"/>
    <property type="match status" value="1"/>
</dbReference>
<dbReference type="PROSITE" id="PS00134">
    <property type="entry name" value="TRYPSIN_HIS"/>
    <property type="match status" value="1"/>
</dbReference>
<dbReference type="PANTHER" id="PTHR24260">
    <property type="match status" value="1"/>
</dbReference>
<evidence type="ECO:0000256" key="1">
    <source>
        <dbReference type="ARBA" id="ARBA00023157"/>
    </source>
</evidence>
<dbReference type="SUPFAM" id="SSF50494">
    <property type="entry name" value="Trypsin-like serine proteases"/>
    <property type="match status" value="1"/>
</dbReference>
<sequence length="339" mass="36216">MWKSARIPIVALAALFCLIRPAPAQETEYASVIADEAARQNSALDKCPEDQANCSGKLVPKIINGKEAQLGAFGWVVSIGRRAAEGSNGHECGGTLISDRFILTAAHCFSDKAKPDYFRVQAGTIKLGSYKTAAVVKRILIHPLFERKTSSFDVALVEMETPFVAGPALKWIDIQDDQGFIASGHESEDRKVVYTLTGFGSTWHGGSESNKLMYSDNIPSLTSAICRDLVYWGKPVFGDAMKDNMICAGDTNNDDGSDACKGDSGGGLIYYPTTATPVVAGIASRGAQKDGTFDCTRQALRVGVYTRVSAYADSIKACVEGSGLCDFVAPGQQQSASKQ</sequence>
<dbReference type="AlphaFoldDB" id="A0A7Z0E0Z8"/>
<dbReference type="InterPro" id="IPR043504">
    <property type="entry name" value="Peptidase_S1_PA_chymotrypsin"/>
</dbReference>
<dbReference type="InterPro" id="IPR009003">
    <property type="entry name" value="Peptidase_S1_PA"/>
</dbReference>
<gene>
    <name evidence="4" type="ORF">GGI64_004119</name>
</gene>
<keyword evidence="4" id="KW-0378">Hydrolase</keyword>
<keyword evidence="1" id="KW-1015">Disulfide bond</keyword>
<dbReference type="InterPro" id="IPR051333">
    <property type="entry name" value="CLIP_Serine_Protease"/>
</dbReference>
<dbReference type="PANTHER" id="PTHR24260:SF136">
    <property type="entry name" value="GH08193P-RELATED"/>
    <property type="match status" value="1"/>
</dbReference>